<evidence type="ECO:0000256" key="4">
    <source>
        <dbReference type="ARBA" id="ARBA00023136"/>
    </source>
</evidence>
<evidence type="ECO:0000256" key="5">
    <source>
        <dbReference type="SAM" id="Phobius"/>
    </source>
</evidence>
<dbReference type="Proteomes" id="UP000554766">
    <property type="component" value="Unassembled WGS sequence"/>
</dbReference>
<gene>
    <name evidence="6" type="ORF">HC235_04840</name>
</gene>
<accession>A0A7L4P8G5</accession>
<dbReference type="OMA" id="SYMAHAL"/>
<evidence type="ECO:0000313" key="6">
    <source>
        <dbReference type="EMBL" id="NYR15285.1"/>
    </source>
</evidence>
<dbReference type="GeneID" id="5054878"/>
<evidence type="ECO:0000313" key="7">
    <source>
        <dbReference type="Proteomes" id="UP000554766"/>
    </source>
</evidence>
<feature type="transmembrane region" description="Helical" evidence="5">
    <location>
        <begin position="194"/>
        <end position="211"/>
    </location>
</feature>
<dbReference type="GO" id="GO:0016020">
    <property type="term" value="C:membrane"/>
    <property type="evidence" value="ECO:0007669"/>
    <property type="project" value="UniProtKB-SubCell"/>
</dbReference>
<comment type="caution">
    <text evidence="6">The sequence shown here is derived from an EMBL/GenBank/DDBJ whole genome shotgun (WGS) entry which is preliminary data.</text>
</comment>
<comment type="subcellular location">
    <subcellularLocation>
        <location evidence="1">Membrane</location>
        <topology evidence="1">Multi-pass membrane protein</topology>
    </subcellularLocation>
</comment>
<reference evidence="6 7" key="1">
    <citation type="journal article" date="2020" name="Nat. Commun.">
        <title>The structures of two archaeal type IV pili illuminate evolutionary relationships.</title>
        <authorList>
            <person name="Wang F."/>
            <person name="Baquero D.P."/>
            <person name="Su Z."/>
            <person name="Beltran L.C."/>
            <person name="Prangishvili D."/>
            <person name="Krupovic M."/>
            <person name="Egelman E.H."/>
        </authorList>
    </citation>
    <scope>NUCLEOTIDE SEQUENCE [LARGE SCALE GENOMIC DNA]</scope>
    <source>
        <strain evidence="6 7">2GA</strain>
    </source>
</reference>
<evidence type="ECO:0000256" key="2">
    <source>
        <dbReference type="ARBA" id="ARBA00022692"/>
    </source>
</evidence>
<dbReference type="Gene3D" id="1.20.58.340">
    <property type="entry name" value="Magnesium transport protein CorA, transmembrane region"/>
    <property type="match status" value="1"/>
</dbReference>
<keyword evidence="4 5" id="KW-0472">Membrane</keyword>
<dbReference type="AlphaFoldDB" id="A0A7L4P8G5"/>
<feature type="transmembrane region" description="Helical" evidence="5">
    <location>
        <begin position="163"/>
        <end position="182"/>
    </location>
</feature>
<evidence type="ECO:0000256" key="1">
    <source>
        <dbReference type="ARBA" id="ARBA00004141"/>
    </source>
</evidence>
<evidence type="ECO:0000256" key="3">
    <source>
        <dbReference type="ARBA" id="ARBA00022989"/>
    </source>
</evidence>
<sequence>MRVYDFVVYLSEHIQIPLVHIENGDIVEEKIDIVVDKEGRVIQGPYPSVQDAYHKALESLSNALGEVENILDALEYRLEMEEPVKPGEIYTASYMAHALYYYAAYLYQLGRELGTRGMAPSRLLSYARALRRKALFIRRYARDVRLLHATVVQLSLDASMKRLTWLGTVALPAIVITGFYGMNLSWLPLADNPPAVFLILASAVAAFAYILNKI</sequence>
<dbReference type="RefSeq" id="WP_011900899.1">
    <property type="nucleotide sequence ID" value="NZ_JAAVJF010000002.1"/>
</dbReference>
<proteinExistence type="predicted"/>
<organism evidence="6 7">
    <name type="scientific">Pyrobaculum arsenaticum</name>
    <dbReference type="NCBI Taxonomy" id="121277"/>
    <lineage>
        <taxon>Archaea</taxon>
        <taxon>Thermoproteota</taxon>
        <taxon>Thermoprotei</taxon>
        <taxon>Thermoproteales</taxon>
        <taxon>Thermoproteaceae</taxon>
        <taxon>Pyrobaculum</taxon>
    </lineage>
</organism>
<dbReference type="SUPFAM" id="SSF144083">
    <property type="entry name" value="Magnesium transport protein CorA, transmembrane region"/>
    <property type="match status" value="1"/>
</dbReference>
<dbReference type="InterPro" id="IPR045863">
    <property type="entry name" value="CorA_TM1_TM2"/>
</dbReference>
<keyword evidence="3 5" id="KW-1133">Transmembrane helix</keyword>
<protein>
    <submittedName>
        <fullName evidence="6">Magnesium transporter CorA family protein</fullName>
    </submittedName>
</protein>
<dbReference type="GO" id="GO:0046873">
    <property type="term" value="F:metal ion transmembrane transporter activity"/>
    <property type="evidence" value="ECO:0007669"/>
    <property type="project" value="InterPro"/>
</dbReference>
<dbReference type="InterPro" id="IPR002523">
    <property type="entry name" value="MgTranspt_CorA/ZnTranspt_ZntB"/>
</dbReference>
<name>A0A7L4P8G5_9CREN</name>
<keyword evidence="2 5" id="KW-0812">Transmembrane</keyword>
<dbReference type="Pfam" id="PF01544">
    <property type="entry name" value="CorA"/>
    <property type="match status" value="1"/>
</dbReference>
<dbReference type="EMBL" id="JAAVJF010000002">
    <property type="protein sequence ID" value="NYR15285.1"/>
    <property type="molecule type" value="Genomic_DNA"/>
</dbReference>
<keyword evidence="7" id="KW-1185">Reference proteome</keyword>